<dbReference type="KEGG" id="gms:SOIL9_71180"/>
<accession>A0A6P2DKT4</accession>
<reference evidence="1 2" key="1">
    <citation type="submission" date="2019-05" db="EMBL/GenBank/DDBJ databases">
        <authorList>
            <consortium name="Science for Life Laboratories"/>
        </authorList>
    </citation>
    <scope>NUCLEOTIDE SEQUENCE [LARGE SCALE GENOMIC DNA]</scope>
    <source>
        <strain evidence="1">Soil9</strain>
    </source>
</reference>
<organism evidence="1 2">
    <name type="scientific">Gemmata massiliana</name>
    <dbReference type="NCBI Taxonomy" id="1210884"/>
    <lineage>
        <taxon>Bacteria</taxon>
        <taxon>Pseudomonadati</taxon>
        <taxon>Planctomycetota</taxon>
        <taxon>Planctomycetia</taxon>
        <taxon>Gemmatales</taxon>
        <taxon>Gemmataceae</taxon>
        <taxon>Gemmata</taxon>
    </lineage>
</organism>
<evidence type="ECO:0000313" key="2">
    <source>
        <dbReference type="Proteomes" id="UP000464178"/>
    </source>
</evidence>
<protein>
    <submittedName>
        <fullName evidence="1">Uncharacterized protein</fullName>
    </submittedName>
</protein>
<dbReference type="AlphaFoldDB" id="A0A6P2DKT4"/>
<dbReference type="EMBL" id="LR593886">
    <property type="protein sequence ID" value="VTS03632.1"/>
    <property type="molecule type" value="Genomic_DNA"/>
</dbReference>
<sequence>MVAQASSAGGDRAPQQVRITFAVTIDVCIEPLPSAAVESPTVPEPATKRSSVIQWVAGTGAEYLMASADGRFAIVQPSAGTHQFDALDLWTDERAVIYDVLPSAMSWCEGRAAGVPLTWREDKSGWFAARSGPVLRVVCEQGHFRARDCRFGTDSKHRYSPLFDTLEGAQRWCEVRAACQIDGHANLTAPRYVTPANPQS</sequence>
<evidence type="ECO:0000313" key="1">
    <source>
        <dbReference type="EMBL" id="VTS03632.1"/>
    </source>
</evidence>
<gene>
    <name evidence="1" type="ORF">SOIL9_71180</name>
</gene>
<dbReference type="Proteomes" id="UP000464178">
    <property type="component" value="Chromosome"/>
</dbReference>
<name>A0A6P2DKT4_9BACT</name>
<proteinExistence type="predicted"/>
<dbReference type="RefSeq" id="WP_162673090.1">
    <property type="nucleotide sequence ID" value="NZ_LR593886.1"/>
</dbReference>
<keyword evidence="2" id="KW-1185">Reference proteome</keyword>